<evidence type="ECO:0000256" key="1">
    <source>
        <dbReference type="SAM" id="Phobius"/>
    </source>
</evidence>
<organism evidence="2 3">
    <name type="scientific">Uliginosibacterium sediminicola</name>
    <dbReference type="NCBI Taxonomy" id="2024550"/>
    <lineage>
        <taxon>Bacteria</taxon>
        <taxon>Pseudomonadati</taxon>
        <taxon>Pseudomonadota</taxon>
        <taxon>Betaproteobacteria</taxon>
        <taxon>Rhodocyclales</taxon>
        <taxon>Zoogloeaceae</taxon>
        <taxon>Uliginosibacterium</taxon>
    </lineage>
</organism>
<keyword evidence="1" id="KW-1133">Transmembrane helix</keyword>
<keyword evidence="3" id="KW-1185">Reference proteome</keyword>
<protein>
    <recommendedName>
        <fullName evidence="4">Glycosyl transferases group 1</fullName>
    </recommendedName>
</protein>
<dbReference type="EMBL" id="JBDIVE010000011">
    <property type="protein sequence ID" value="MEN3070320.1"/>
    <property type="molecule type" value="Genomic_DNA"/>
</dbReference>
<accession>A0ABU9Z2Z5</accession>
<sequence length="454" mass="51403">MMASIVYHYAFWIYSLLIMLIRLLKEIFKANAPMGAGSPFVLRAEYQRGAQIIAFAAPSQGGALKSHLLENLKPFEDLAKSTVIIDLSQDGWLDELIVALREPVWFAVSHFGAGEVVSLADGQVINPWLDGCVPFLRIYGDLPAYFPFRHLQGFNNSVNVYAHPEHYDFFVKRMSAPILSMCMDTCLFDERPESDVDFLKKAKHGKLIFLKNGNSPVALKSYWLRHLPKKISTVLMLLAESLDGALDVSVDLYECVCDAFAESKISIHNNHKLIFFMCAQLDDYMRRVKSNMLANVLLDYPVVIRGANWSHVDFSGKSAIYDPGCDYEGSRSLIDDALAIVDMSPNVLKAPHDRVLRAAGRYTTFFSNKQDFYLDNFCFHEKFTFNFDVESIRERIEYALLNAQDVVEMGREQAITMRKLLTTRDYVEGILGAVDTSVMINSARPVGTQDFVLY</sequence>
<evidence type="ECO:0000313" key="2">
    <source>
        <dbReference type="EMBL" id="MEN3070320.1"/>
    </source>
</evidence>
<evidence type="ECO:0000313" key="3">
    <source>
        <dbReference type="Proteomes" id="UP001410394"/>
    </source>
</evidence>
<reference evidence="2 3" key="1">
    <citation type="journal article" date="2018" name="Int. J. Syst. Evol. Microbiol.">
        <title>Uliginosibacterium sediminicola sp. nov., isolated from freshwater sediment.</title>
        <authorList>
            <person name="Hwang W.M."/>
            <person name="Kim S.M."/>
            <person name="Kang K."/>
            <person name="Ahn T.Y."/>
        </authorList>
    </citation>
    <scope>NUCLEOTIDE SEQUENCE [LARGE SCALE GENOMIC DNA]</scope>
    <source>
        <strain evidence="2 3">M1-21</strain>
    </source>
</reference>
<comment type="caution">
    <text evidence="2">The sequence shown here is derived from an EMBL/GenBank/DDBJ whole genome shotgun (WGS) entry which is preliminary data.</text>
</comment>
<keyword evidence="1" id="KW-0472">Membrane</keyword>
<proteinExistence type="predicted"/>
<dbReference type="Proteomes" id="UP001410394">
    <property type="component" value="Unassembled WGS sequence"/>
</dbReference>
<evidence type="ECO:0008006" key="4">
    <source>
        <dbReference type="Google" id="ProtNLM"/>
    </source>
</evidence>
<name>A0ABU9Z2Z5_9RHOO</name>
<feature type="transmembrane region" description="Helical" evidence="1">
    <location>
        <begin position="6"/>
        <end position="24"/>
    </location>
</feature>
<gene>
    <name evidence="2" type="ORF">ABDB84_17685</name>
</gene>
<dbReference type="RefSeq" id="WP_345921094.1">
    <property type="nucleotide sequence ID" value="NZ_JBDIVE010000011.1"/>
</dbReference>
<keyword evidence="1" id="KW-0812">Transmembrane</keyword>